<protein>
    <submittedName>
        <fullName evidence="1">Uncharacterized protein</fullName>
    </submittedName>
</protein>
<dbReference type="AlphaFoldDB" id="A0A4P7PH59"/>
<dbReference type="KEGG" id="pvk:EPZ47_14960"/>
<evidence type="ECO:0000313" key="1">
    <source>
        <dbReference type="EMBL" id="QBZ89966.1"/>
    </source>
</evidence>
<dbReference type="SUPFAM" id="SSF101898">
    <property type="entry name" value="NHL repeat"/>
    <property type="match status" value="1"/>
</dbReference>
<evidence type="ECO:0000313" key="2">
    <source>
        <dbReference type="Proteomes" id="UP000296468"/>
    </source>
</evidence>
<dbReference type="OrthoDB" id="6829668at2"/>
<dbReference type="RefSeq" id="WP_135845497.1">
    <property type="nucleotide sequence ID" value="NZ_CP035088.1"/>
</dbReference>
<accession>A0A4P7PH59</accession>
<dbReference type="Proteomes" id="UP000296468">
    <property type="component" value="Chromosome"/>
</dbReference>
<organism evidence="1 2">
    <name type="scientific">Pseudomonas viciae</name>
    <dbReference type="NCBI Taxonomy" id="2505979"/>
    <lineage>
        <taxon>Bacteria</taxon>
        <taxon>Pseudomonadati</taxon>
        <taxon>Pseudomonadota</taxon>
        <taxon>Gammaproteobacteria</taxon>
        <taxon>Pseudomonadales</taxon>
        <taxon>Pseudomonadaceae</taxon>
        <taxon>Pseudomonas</taxon>
    </lineage>
</organism>
<proteinExistence type="predicted"/>
<reference evidence="1 2" key="1">
    <citation type="journal article" date="2019" name="Front. Microbiol.">
        <title>In silico and Genetic Analyses of Cyclic Lipopeptide Synthetic Gene Clusters in Pseudomonas sp. 11K1.</title>
        <authorList>
            <person name="Zhao H."/>
            <person name="Liu Y.P."/>
            <person name="Zhang L.Q."/>
        </authorList>
    </citation>
    <scope>NUCLEOTIDE SEQUENCE [LARGE SCALE GENOMIC DNA]</scope>
    <source>
        <strain evidence="1 2">11K1</strain>
    </source>
</reference>
<dbReference type="EMBL" id="CP035088">
    <property type="protein sequence ID" value="QBZ89966.1"/>
    <property type="molecule type" value="Genomic_DNA"/>
</dbReference>
<gene>
    <name evidence="1" type="ORF">EPZ47_14960</name>
</gene>
<sequence>MPDTPLKGLIMRTAVVRLPGLGYIYAADPKKEADEIPHAITFKYKDGTFIRGEANYDAHSLAVVSQPELGLIAISGAGYYSAIMASGTTTGDIFDDSTPAPQAPRTGGIRGVAAINGQAFAVGLRGMVYRFDGPKRWIRIDDGLPENFNAQAIHGFSNTEIYAVGRDGAIWLFDGHHWHPCESPTSVTLTSVKCAPDGTVYIAGHRGVLLQGRKDMWSVIDQTVVSDNIWDLEWFIDALYISTLSNVYRLKQLQLEPVNFGDDPPASCYQLSAGDGVMWSNGEFDLMSFDGIAWTRIV</sequence>
<name>A0A4P7PH59_9PSED</name>